<dbReference type="AlphaFoldDB" id="A0A7W7VYB0"/>
<name>A0A7W7VYB0_KITKI</name>
<dbReference type="GO" id="GO:0008745">
    <property type="term" value="F:N-acetylmuramoyl-L-alanine amidase activity"/>
    <property type="evidence" value="ECO:0007669"/>
    <property type="project" value="UniProtKB-EC"/>
</dbReference>
<dbReference type="GO" id="GO:0009254">
    <property type="term" value="P:peptidoglycan turnover"/>
    <property type="evidence" value="ECO:0007669"/>
    <property type="project" value="TreeGrafter"/>
</dbReference>
<keyword evidence="4" id="KW-0961">Cell wall biogenesis/degradation</keyword>
<evidence type="ECO:0000259" key="6">
    <source>
        <dbReference type="SMART" id="SM00644"/>
    </source>
</evidence>
<evidence type="ECO:0000256" key="3">
    <source>
        <dbReference type="ARBA" id="ARBA00022801"/>
    </source>
</evidence>
<comment type="catalytic activity">
    <reaction evidence="1">
        <text>Hydrolyzes the link between N-acetylmuramoyl residues and L-amino acid residues in certain cell-wall glycopeptides.</text>
        <dbReference type="EC" id="3.5.1.28"/>
    </reaction>
</comment>
<dbReference type="Gene3D" id="3.40.80.10">
    <property type="entry name" value="Peptidoglycan recognition protein-like"/>
    <property type="match status" value="1"/>
</dbReference>
<evidence type="ECO:0000313" key="8">
    <source>
        <dbReference type="Proteomes" id="UP000540506"/>
    </source>
</evidence>
<evidence type="ECO:0000256" key="1">
    <source>
        <dbReference type="ARBA" id="ARBA00001561"/>
    </source>
</evidence>
<keyword evidence="8" id="KW-1185">Reference proteome</keyword>
<dbReference type="SMART" id="SM00644">
    <property type="entry name" value="Ami_2"/>
    <property type="match status" value="1"/>
</dbReference>
<proteinExistence type="predicted"/>
<dbReference type="FunFam" id="3.40.80.10:FF:000006">
    <property type="entry name" value="N-acetylmuramoyl-L-alanine amidase"/>
    <property type="match status" value="1"/>
</dbReference>
<dbReference type="SUPFAM" id="SSF53955">
    <property type="entry name" value="Lysozyme-like"/>
    <property type="match status" value="1"/>
</dbReference>
<feature type="domain" description="N-acetylmuramoyl-L-alanine amidase" evidence="6">
    <location>
        <begin position="355"/>
        <end position="496"/>
    </location>
</feature>
<gene>
    <name evidence="7" type="ORF">FHR34_006354</name>
</gene>
<dbReference type="EMBL" id="JACHJV010000001">
    <property type="protein sequence ID" value="MBB4927361.1"/>
    <property type="molecule type" value="Genomic_DNA"/>
</dbReference>
<evidence type="ECO:0000256" key="2">
    <source>
        <dbReference type="ARBA" id="ARBA00011901"/>
    </source>
</evidence>
<protein>
    <recommendedName>
        <fullName evidence="2">N-acetylmuramoyl-L-alanine amidase</fullName>
        <ecNumber evidence="2">3.5.1.28</ecNumber>
    </recommendedName>
</protein>
<feature type="region of interest" description="Disordered" evidence="5">
    <location>
        <begin position="650"/>
        <end position="676"/>
    </location>
</feature>
<reference evidence="7 8" key="1">
    <citation type="submission" date="2020-08" db="EMBL/GenBank/DDBJ databases">
        <title>Sequencing the genomes of 1000 actinobacteria strains.</title>
        <authorList>
            <person name="Klenk H.-P."/>
        </authorList>
    </citation>
    <scope>NUCLEOTIDE SEQUENCE [LARGE SCALE GENOMIC DNA]</scope>
    <source>
        <strain evidence="7 8">DSM 41654</strain>
    </source>
</reference>
<dbReference type="GO" id="GO:0009253">
    <property type="term" value="P:peptidoglycan catabolic process"/>
    <property type="evidence" value="ECO:0007669"/>
    <property type="project" value="InterPro"/>
</dbReference>
<dbReference type="GO" id="GO:0071555">
    <property type="term" value="P:cell wall organization"/>
    <property type="evidence" value="ECO:0007669"/>
    <property type="project" value="UniProtKB-KW"/>
</dbReference>
<dbReference type="InterPro" id="IPR023346">
    <property type="entry name" value="Lysozyme-like_dom_sf"/>
</dbReference>
<dbReference type="Gene3D" id="1.10.530.10">
    <property type="match status" value="1"/>
</dbReference>
<feature type="region of interest" description="Disordered" evidence="5">
    <location>
        <begin position="151"/>
        <end position="181"/>
    </location>
</feature>
<dbReference type="InterPro" id="IPR051206">
    <property type="entry name" value="NAMLAA_amidase_2"/>
</dbReference>
<evidence type="ECO:0000256" key="5">
    <source>
        <dbReference type="SAM" id="MobiDB-lite"/>
    </source>
</evidence>
<keyword evidence="3" id="KW-0378">Hydrolase</keyword>
<dbReference type="CDD" id="cd06583">
    <property type="entry name" value="PGRP"/>
    <property type="match status" value="1"/>
</dbReference>
<dbReference type="PANTHER" id="PTHR30417:SF1">
    <property type="entry name" value="N-ACETYLMURAMOYL-L-ALANINE AMIDASE AMID"/>
    <property type="match status" value="1"/>
</dbReference>
<accession>A0A7W7VYB0</accession>
<organism evidence="7 8">
    <name type="scientific">Kitasatospora kifunensis</name>
    <name type="common">Streptomyces kifunensis</name>
    <dbReference type="NCBI Taxonomy" id="58351"/>
    <lineage>
        <taxon>Bacteria</taxon>
        <taxon>Bacillati</taxon>
        <taxon>Actinomycetota</taxon>
        <taxon>Actinomycetes</taxon>
        <taxon>Kitasatosporales</taxon>
        <taxon>Streptomycetaceae</taxon>
        <taxon>Kitasatospora</taxon>
    </lineage>
</organism>
<comment type="caution">
    <text evidence="7">The sequence shown here is derived from an EMBL/GenBank/DDBJ whole genome shotgun (WGS) entry which is preliminary data.</text>
</comment>
<dbReference type="Pfam" id="PF01510">
    <property type="entry name" value="Amidase_2"/>
    <property type="match status" value="1"/>
</dbReference>
<dbReference type="InterPro" id="IPR002502">
    <property type="entry name" value="Amidase_domain"/>
</dbReference>
<sequence length="777" mass="80829">MPKRLAAAPRSTGASLTSLTSSTAGRPVARGATRRLRWSAVLLALATAGVTGLAGPAEGAGVDDGAGGGGGAGASRVLQRQFAAAAQEFGVPQSVLLALAYQESRWESHRGQPSTTGNYGVLGLTEVDVAAENAAAEKAAAETAAAESAAETAAGAGRAAMERDGRGDGGPARSKALRAAPVRPRLADSAGLHTLTAAAELIHRPAAQLRADTAQNLRGGAALLAQYQRAAGEPAEVADPGRWYAAVARFGEGGATAVGQDGGAAGRVFADRVFATVRAGATRTTAEGQQVTLPARPNLVVAKPPADSTATATAATAPRRAAAQAVECPSGLGCDFTPAAYALTDPNDPTSYGNYNPANRPDDGQAIRYIVIHDTESDYAGAIASFQDPHDQATAHYLVRASDGHVTQLVHTKDIAWHAGNKTINMHSVGIEHEGFALPTDRPTWYSEQLYQSSAELVRYLAGRFGVPLDRQHIIGHDDVPGPTQADIAGMHWDPGTFWDWSHYLELLGAPIKPGTDAPPQVGDTVTIAPAFDQTNQPPVSGVAARPENFVYLRTGPKADAPLINNGGTRADDWSDKAVTGTEYAVADEQGDWTAIWYDGQKCWFANPGGHSARTNRRAAVSSSPYASDFDDLADWANLFGSTAPVVSADPAAQDAQGASAEQDGSAGSGGRTLLTPRPGLASIPVYGRAYPEAAAYAPFPAIKAPAVVAVRATIAAGQAYLAVESTPQPGQFFYDENINGDAPNDRTLVVGKETYYPIRFNHRLAFVKAADVQVVR</sequence>
<dbReference type="PANTHER" id="PTHR30417">
    <property type="entry name" value="N-ACETYLMURAMOYL-L-ALANINE AMIDASE AMID"/>
    <property type="match status" value="1"/>
</dbReference>
<feature type="region of interest" description="Disordered" evidence="5">
    <location>
        <begin position="1"/>
        <end position="27"/>
    </location>
</feature>
<dbReference type="EC" id="3.5.1.28" evidence="2"/>
<evidence type="ECO:0000256" key="4">
    <source>
        <dbReference type="ARBA" id="ARBA00023316"/>
    </source>
</evidence>
<dbReference type="Proteomes" id="UP000540506">
    <property type="component" value="Unassembled WGS sequence"/>
</dbReference>
<feature type="compositionally biased region" description="Low complexity" evidence="5">
    <location>
        <begin position="11"/>
        <end position="25"/>
    </location>
</feature>
<evidence type="ECO:0000313" key="7">
    <source>
        <dbReference type="EMBL" id="MBB4927361.1"/>
    </source>
</evidence>
<dbReference type="RefSeq" id="WP_184941560.1">
    <property type="nucleotide sequence ID" value="NZ_JACHJV010000001.1"/>
</dbReference>
<dbReference type="InterPro" id="IPR036505">
    <property type="entry name" value="Amidase/PGRP_sf"/>
</dbReference>
<dbReference type="SUPFAM" id="SSF55846">
    <property type="entry name" value="N-acetylmuramoyl-L-alanine amidase-like"/>
    <property type="match status" value="1"/>
</dbReference>